<protein>
    <submittedName>
        <fullName evidence="2">Unannotated protein</fullName>
    </submittedName>
</protein>
<name>A0A6J7CJZ0_9ZZZZ</name>
<gene>
    <name evidence="2" type="ORF">UFOPK3381_00105</name>
</gene>
<organism evidence="2">
    <name type="scientific">freshwater metagenome</name>
    <dbReference type="NCBI Taxonomy" id="449393"/>
    <lineage>
        <taxon>unclassified sequences</taxon>
        <taxon>metagenomes</taxon>
        <taxon>ecological metagenomes</taxon>
    </lineage>
</organism>
<evidence type="ECO:0000256" key="1">
    <source>
        <dbReference type="SAM" id="Phobius"/>
    </source>
</evidence>
<dbReference type="AlphaFoldDB" id="A0A6J7CJZ0"/>
<sequence length="61" mass="6736">MRAQSPTRVELEERVRSFISFANDGEGENSAATQSAGLALGVLGALGAFMWGRRRGRRRRK</sequence>
<evidence type="ECO:0000313" key="2">
    <source>
        <dbReference type="EMBL" id="CAB4858160.1"/>
    </source>
</evidence>
<keyword evidence="1" id="KW-0812">Transmembrane</keyword>
<feature type="transmembrane region" description="Helical" evidence="1">
    <location>
        <begin position="31"/>
        <end position="51"/>
    </location>
</feature>
<proteinExistence type="predicted"/>
<keyword evidence="1" id="KW-1133">Transmembrane helix</keyword>
<reference evidence="2" key="1">
    <citation type="submission" date="2020-05" db="EMBL/GenBank/DDBJ databases">
        <authorList>
            <person name="Chiriac C."/>
            <person name="Salcher M."/>
            <person name="Ghai R."/>
            <person name="Kavagutti S V."/>
        </authorList>
    </citation>
    <scope>NUCLEOTIDE SEQUENCE</scope>
</reference>
<dbReference type="EMBL" id="CAFBLN010000001">
    <property type="protein sequence ID" value="CAB4858160.1"/>
    <property type="molecule type" value="Genomic_DNA"/>
</dbReference>
<keyword evidence="1" id="KW-0472">Membrane</keyword>
<accession>A0A6J7CJZ0</accession>